<proteinExistence type="predicted"/>
<evidence type="ECO:0000313" key="2">
    <source>
        <dbReference type="EMBL" id="SPS11960.1"/>
    </source>
</evidence>
<dbReference type="EMBL" id="OGTW01000083">
    <property type="protein sequence ID" value="SPB27379.1"/>
    <property type="molecule type" value="Genomic_DNA"/>
</dbReference>
<dbReference type="PANTHER" id="PTHR36433">
    <property type="entry name" value="HYPOTHETICAL CYTOSOLIC PROTEIN"/>
    <property type="match status" value="1"/>
</dbReference>
<dbReference type="Pfam" id="PF06486">
    <property type="entry name" value="DUF1093"/>
    <property type="match status" value="1"/>
</dbReference>
<name>A0A2X0SN01_9LACT</name>
<accession>A0A2X0SN01</accession>
<evidence type="ECO:0000313" key="3">
    <source>
        <dbReference type="Proteomes" id="UP000279235"/>
    </source>
</evidence>
<dbReference type="Proteomes" id="UP000279235">
    <property type="component" value="Unassembled WGS sequence"/>
</dbReference>
<dbReference type="Gene3D" id="2.40.50.480">
    <property type="match status" value="1"/>
</dbReference>
<evidence type="ECO:0000313" key="1">
    <source>
        <dbReference type="EMBL" id="SPB27379.1"/>
    </source>
</evidence>
<evidence type="ECO:0008006" key="4">
    <source>
        <dbReference type="Google" id="ProtNLM"/>
    </source>
</evidence>
<protein>
    <recommendedName>
        <fullName evidence="4">YxeA family protein</fullName>
    </recommendedName>
</protein>
<gene>
    <name evidence="2" type="ORF">AMHIJAGA_01909</name>
</gene>
<organism evidence="2 3">
    <name type="scientific">Lactococcus lactis</name>
    <dbReference type="NCBI Taxonomy" id="1358"/>
    <lineage>
        <taxon>Bacteria</taxon>
        <taxon>Bacillati</taxon>
        <taxon>Bacillota</taxon>
        <taxon>Bacilli</taxon>
        <taxon>Lactobacillales</taxon>
        <taxon>Streptococcaceae</taxon>
        <taxon>Lactococcus</taxon>
    </lineage>
</organism>
<reference evidence="3" key="3">
    <citation type="submission" date="2018-05" db="EMBL/GenBank/DDBJ databases">
        <authorList>
            <person name="Duru I."/>
        </authorList>
    </citation>
    <scope>NUCLEOTIDE SEQUENCE [LARGE SCALE GENOMIC DNA]</scope>
</reference>
<dbReference type="RefSeq" id="WP_127094002.1">
    <property type="nucleotide sequence ID" value="NZ_OGTW02000083.1"/>
</dbReference>
<reference evidence="2" key="2">
    <citation type="submission" date="2018-05" db="EMBL/GenBank/DDBJ databases">
        <authorList>
            <person name="Lanie J.A."/>
            <person name="Ng W.-L."/>
            <person name="Kazmierczak K.M."/>
            <person name="Andrzejewski T.M."/>
            <person name="Davidsen T.M."/>
            <person name="Wayne K.J."/>
            <person name="Tettelin H."/>
            <person name="Glass J.I."/>
            <person name="Rusch D."/>
            <person name="Podicherti R."/>
            <person name="Tsui H.-C.T."/>
            <person name="Winkler M.E."/>
        </authorList>
    </citation>
    <scope>NUCLEOTIDE SEQUENCE</scope>
    <source>
        <strain evidence="2">Lactococcus lactis</strain>
    </source>
</reference>
<dbReference type="NCBIfam" id="TIGR01655">
    <property type="entry name" value="yxeA_fam"/>
    <property type="match status" value="1"/>
</dbReference>
<dbReference type="AlphaFoldDB" id="A0A2X0SN01"/>
<dbReference type="PANTHER" id="PTHR36433:SF2">
    <property type="entry name" value="YXEA FAMILY PROTEIN"/>
    <property type="match status" value="1"/>
</dbReference>
<sequence length="127" mass="14773">MKKVLVGLLAIMVMIIASGYTYYKMNYGGESYYVQILVNGEREETTADDHTPMVIYHYKLDSFNSKGDKKLVKFMASHNLRNQAYLELTYNKHKGVTNWNEVQEKEIPKPALKVESQRKTRHGVKRI</sequence>
<dbReference type="EMBL" id="OGTW02000083">
    <property type="protein sequence ID" value="SPS11960.1"/>
    <property type="molecule type" value="Genomic_DNA"/>
</dbReference>
<dbReference type="SUPFAM" id="SSF159121">
    <property type="entry name" value="BC4932-like"/>
    <property type="match status" value="1"/>
</dbReference>
<dbReference type="InterPro" id="IPR036166">
    <property type="entry name" value="YxeA-like_sf"/>
</dbReference>
<dbReference type="InterPro" id="IPR006542">
    <property type="entry name" value="DUF1093"/>
</dbReference>
<reference evidence="1" key="1">
    <citation type="submission" date="2018-01" db="EMBL/GenBank/DDBJ databases">
        <authorList>
            <person name="Gaut B.S."/>
            <person name="Morton B.R."/>
            <person name="Clegg M.T."/>
            <person name="Duvall M.R."/>
        </authorList>
    </citation>
    <scope>NUCLEOTIDE SEQUENCE</scope>
    <source>
        <strain evidence="1">Lactococcus lactis</strain>
    </source>
</reference>